<gene>
    <name evidence="1" type="ORF">B0H16DRAFT_1781623</name>
</gene>
<name>A0AAD7HRI0_9AGAR</name>
<sequence length="373" mass="40755">MKMIDAILSPQSTTHTEHFASRFATISQSVSADLDGNELRLSRLLFSLIMGMHKSEAKKASQDADHLNPLQNIDVGNEEELNAFKLKFIHSSREISKRIKEHKSTGTSSNATHRQKCSLVYNLQLQQSPLSADEILAINPLDPAAPPGSLINPRVIWHKCNLHFGPPLRTVLANTRCRPHSSDYVCDEAAGFYICSLDESAVFFSTVFLPVVANLAVLCGVFRLGSANSAVFLAWLKDVVDVAVTGRHNVRVWPPPSLAAFLLILLQPVAPGKMVQRRQLFGLLQRLGSQLTSHLTLITNSKNIPGPESLPVMWAKVQRALPKAYLTVDYSVSLHVDPCYVLGACAISVDVDRTIDLPAASLPAAIPTSNTPS</sequence>
<accession>A0AAD7HRI0</accession>
<organism evidence="1 2">
    <name type="scientific">Mycena metata</name>
    <dbReference type="NCBI Taxonomy" id="1033252"/>
    <lineage>
        <taxon>Eukaryota</taxon>
        <taxon>Fungi</taxon>
        <taxon>Dikarya</taxon>
        <taxon>Basidiomycota</taxon>
        <taxon>Agaricomycotina</taxon>
        <taxon>Agaricomycetes</taxon>
        <taxon>Agaricomycetidae</taxon>
        <taxon>Agaricales</taxon>
        <taxon>Marasmiineae</taxon>
        <taxon>Mycenaceae</taxon>
        <taxon>Mycena</taxon>
    </lineage>
</organism>
<dbReference type="EMBL" id="JARKIB010000191">
    <property type="protein sequence ID" value="KAJ7725803.1"/>
    <property type="molecule type" value="Genomic_DNA"/>
</dbReference>
<keyword evidence="2" id="KW-1185">Reference proteome</keyword>
<dbReference type="Proteomes" id="UP001215598">
    <property type="component" value="Unassembled WGS sequence"/>
</dbReference>
<comment type="caution">
    <text evidence="1">The sequence shown here is derived from an EMBL/GenBank/DDBJ whole genome shotgun (WGS) entry which is preliminary data.</text>
</comment>
<evidence type="ECO:0000313" key="2">
    <source>
        <dbReference type="Proteomes" id="UP001215598"/>
    </source>
</evidence>
<reference evidence="1" key="1">
    <citation type="submission" date="2023-03" db="EMBL/GenBank/DDBJ databases">
        <title>Massive genome expansion in bonnet fungi (Mycena s.s.) driven by repeated elements and novel gene families across ecological guilds.</title>
        <authorList>
            <consortium name="Lawrence Berkeley National Laboratory"/>
            <person name="Harder C.B."/>
            <person name="Miyauchi S."/>
            <person name="Viragh M."/>
            <person name="Kuo A."/>
            <person name="Thoen E."/>
            <person name="Andreopoulos B."/>
            <person name="Lu D."/>
            <person name="Skrede I."/>
            <person name="Drula E."/>
            <person name="Henrissat B."/>
            <person name="Morin E."/>
            <person name="Kohler A."/>
            <person name="Barry K."/>
            <person name="LaButti K."/>
            <person name="Morin E."/>
            <person name="Salamov A."/>
            <person name="Lipzen A."/>
            <person name="Mereny Z."/>
            <person name="Hegedus B."/>
            <person name="Baldrian P."/>
            <person name="Stursova M."/>
            <person name="Weitz H."/>
            <person name="Taylor A."/>
            <person name="Grigoriev I.V."/>
            <person name="Nagy L.G."/>
            <person name="Martin F."/>
            <person name="Kauserud H."/>
        </authorList>
    </citation>
    <scope>NUCLEOTIDE SEQUENCE</scope>
    <source>
        <strain evidence="1">CBHHK182m</strain>
    </source>
</reference>
<protein>
    <submittedName>
        <fullName evidence="1">Uncharacterized protein</fullName>
    </submittedName>
</protein>
<evidence type="ECO:0000313" key="1">
    <source>
        <dbReference type="EMBL" id="KAJ7725803.1"/>
    </source>
</evidence>
<proteinExistence type="predicted"/>
<dbReference type="AlphaFoldDB" id="A0AAD7HRI0"/>